<evidence type="ECO:0000313" key="3">
    <source>
        <dbReference type="Proteomes" id="UP000245996"/>
    </source>
</evidence>
<evidence type="ECO:0000313" key="4">
    <source>
        <dbReference type="Proteomes" id="UP001158961"/>
    </source>
</evidence>
<dbReference type="EMBL" id="OW970315">
    <property type="protein sequence ID" value="CAH6272102.1"/>
    <property type="molecule type" value="Genomic_DNA"/>
</dbReference>
<evidence type="ECO:0000313" key="1">
    <source>
        <dbReference type="EMBL" id="CAH6272102.1"/>
    </source>
</evidence>
<dbReference type="EMBL" id="QGHE01000001">
    <property type="protein sequence ID" value="PWJ82734.1"/>
    <property type="molecule type" value="Genomic_DNA"/>
</dbReference>
<gene>
    <name evidence="2" type="ORF">C7430_101295</name>
    <name evidence="1" type="ORF">DAPPPG734_09255</name>
</gene>
<dbReference type="AlphaFoldDB" id="A0AAN2FC50"/>
<reference evidence="2 3" key="1">
    <citation type="submission" date="2018-05" db="EMBL/GenBank/DDBJ databases">
        <title>Genomic Encyclopedia of Type Strains, Phase IV (KMG-V): Genome sequencing to study the core and pangenomes of soil and plant-associated prokaryotes.</title>
        <authorList>
            <person name="Whitman W."/>
        </authorList>
    </citation>
    <scope>NUCLEOTIDE SEQUENCE [LARGE SCALE GENOMIC DNA]</scope>
    <source>
        <strain evidence="2 3">PNG 92-11</strain>
    </source>
</reference>
<dbReference type="Proteomes" id="UP000245996">
    <property type="component" value="Unassembled WGS sequence"/>
</dbReference>
<dbReference type="Proteomes" id="UP001158961">
    <property type="component" value="Chromosome"/>
</dbReference>
<protein>
    <submittedName>
        <fullName evidence="1">Uncharacterized protein</fullName>
    </submittedName>
</protein>
<sequence length="86" mass="9782">MLKIDHKFVNVLITTQIATIARKRKCPVKSRGIIKRCFNSNYRVIHTAADQNAKENAYALSQDILMIFIWFTPSPESGVKVFAVTL</sequence>
<proteinExistence type="predicted"/>
<reference evidence="1" key="2">
    <citation type="submission" date="2022-05" db="EMBL/GenBank/DDBJ databases">
        <authorList>
            <person name="Pothier F. J."/>
        </authorList>
    </citation>
    <scope>NUCLEOTIDE SEQUENCE</scope>
    <source>
        <strain evidence="1">DAPP-PG734</strain>
    </source>
</reference>
<name>A0AAN2FC50_ENTAG</name>
<evidence type="ECO:0000313" key="2">
    <source>
        <dbReference type="EMBL" id="PWJ82734.1"/>
    </source>
</evidence>
<organism evidence="1 4">
    <name type="scientific">Enterobacter agglomerans</name>
    <name type="common">Erwinia herbicola</name>
    <name type="synonym">Pantoea agglomerans</name>
    <dbReference type="NCBI Taxonomy" id="549"/>
    <lineage>
        <taxon>Bacteria</taxon>
        <taxon>Pseudomonadati</taxon>
        <taxon>Pseudomonadota</taxon>
        <taxon>Gammaproteobacteria</taxon>
        <taxon>Enterobacterales</taxon>
        <taxon>Erwiniaceae</taxon>
        <taxon>Pantoea</taxon>
        <taxon>Pantoea agglomerans group</taxon>
    </lineage>
</organism>
<accession>A0AAN2FC50</accession>